<dbReference type="InterPro" id="IPR002491">
    <property type="entry name" value="ABC_transptr_periplasmic_BD"/>
</dbReference>
<dbReference type="EMBL" id="CP016076">
    <property type="protein sequence ID" value="APU14702.1"/>
    <property type="molecule type" value="Genomic_DNA"/>
</dbReference>
<keyword evidence="4 5" id="KW-0732">Signal</keyword>
<evidence type="ECO:0000256" key="2">
    <source>
        <dbReference type="ARBA" id="ARBA00008814"/>
    </source>
</evidence>
<comment type="similarity">
    <text evidence="2">Belongs to the bacterial solute-binding protein 8 family.</text>
</comment>
<dbReference type="AlphaFoldDB" id="A0AAC9LDI9"/>
<keyword evidence="3" id="KW-0813">Transport</keyword>
<feature type="domain" description="Fe/B12 periplasmic-binding" evidence="6">
    <location>
        <begin position="70"/>
        <end position="338"/>
    </location>
</feature>
<comment type="subcellular location">
    <subcellularLocation>
        <location evidence="1">Cell envelope</location>
    </subcellularLocation>
</comment>
<evidence type="ECO:0000256" key="3">
    <source>
        <dbReference type="ARBA" id="ARBA00022448"/>
    </source>
</evidence>
<feature type="chain" id="PRO_5042212705" evidence="5">
    <location>
        <begin position="31"/>
        <end position="339"/>
    </location>
</feature>
<dbReference type="KEGG" id="acad:UA74_13220"/>
<dbReference type="CDD" id="cd01146">
    <property type="entry name" value="FhuD"/>
    <property type="match status" value="1"/>
</dbReference>
<evidence type="ECO:0000313" key="8">
    <source>
        <dbReference type="Proteomes" id="UP000185511"/>
    </source>
</evidence>
<name>A0AAC9LDI9_9PSEU</name>
<dbReference type="SUPFAM" id="SSF53807">
    <property type="entry name" value="Helical backbone' metal receptor"/>
    <property type="match status" value="1"/>
</dbReference>
<dbReference type="Pfam" id="PF01497">
    <property type="entry name" value="Peripla_BP_2"/>
    <property type="match status" value="1"/>
</dbReference>
<dbReference type="PROSITE" id="PS50983">
    <property type="entry name" value="FE_B12_PBP"/>
    <property type="match status" value="1"/>
</dbReference>
<dbReference type="GO" id="GO:1901678">
    <property type="term" value="P:iron coordination entity transport"/>
    <property type="evidence" value="ECO:0007669"/>
    <property type="project" value="UniProtKB-ARBA"/>
</dbReference>
<feature type="signal peptide" evidence="5">
    <location>
        <begin position="1"/>
        <end position="30"/>
    </location>
</feature>
<dbReference type="RefSeq" id="WP_075764469.1">
    <property type="nucleotide sequence ID" value="NZ_CP016076.1"/>
</dbReference>
<evidence type="ECO:0000256" key="4">
    <source>
        <dbReference type="ARBA" id="ARBA00022729"/>
    </source>
</evidence>
<dbReference type="Gene3D" id="3.40.50.1980">
    <property type="entry name" value="Nitrogenase molybdenum iron protein domain"/>
    <property type="match status" value="2"/>
</dbReference>
<dbReference type="GO" id="GO:0030288">
    <property type="term" value="C:outer membrane-bounded periplasmic space"/>
    <property type="evidence" value="ECO:0007669"/>
    <property type="project" value="TreeGrafter"/>
</dbReference>
<dbReference type="PANTHER" id="PTHR30532">
    <property type="entry name" value="IRON III DICITRATE-BINDING PERIPLASMIC PROTEIN"/>
    <property type="match status" value="1"/>
</dbReference>
<evidence type="ECO:0000313" key="7">
    <source>
        <dbReference type="EMBL" id="APU14702.1"/>
    </source>
</evidence>
<evidence type="ECO:0000256" key="1">
    <source>
        <dbReference type="ARBA" id="ARBA00004196"/>
    </source>
</evidence>
<proteinExistence type="inferred from homology"/>
<gene>
    <name evidence="7" type="ORF">UA74_13220</name>
</gene>
<dbReference type="PANTHER" id="PTHR30532:SF24">
    <property type="entry name" value="FERRIC ENTEROBACTIN-BINDING PERIPLASMIC PROTEIN FEPB"/>
    <property type="match status" value="1"/>
</dbReference>
<reference evidence="8" key="1">
    <citation type="submission" date="2016-06" db="EMBL/GenBank/DDBJ databases">
        <title>Complete genome sequence of Actinoalloteichus fjordicus DSM 46855 (=ADI127-17), type strain of the new species Actinoalloteichus fjordicus.</title>
        <authorList>
            <person name="Ruckert C."/>
            <person name="Nouioui I."/>
            <person name="Willmese J."/>
            <person name="van Wezel G."/>
            <person name="Klenk H.-P."/>
            <person name="Kalinowski J."/>
            <person name="Zotchev S.B."/>
        </authorList>
    </citation>
    <scope>NUCLEOTIDE SEQUENCE [LARGE SCALE GENOMIC DNA]</scope>
    <source>
        <strain evidence="8">ADI127-7</strain>
    </source>
</reference>
<organism evidence="7 8">
    <name type="scientific">Actinoalloteichus fjordicus</name>
    <dbReference type="NCBI Taxonomy" id="1612552"/>
    <lineage>
        <taxon>Bacteria</taxon>
        <taxon>Bacillati</taxon>
        <taxon>Actinomycetota</taxon>
        <taxon>Actinomycetes</taxon>
        <taxon>Pseudonocardiales</taxon>
        <taxon>Pseudonocardiaceae</taxon>
        <taxon>Actinoalloteichus</taxon>
    </lineage>
</organism>
<evidence type="ECO:0000259" key="6">
    <source>
        <dbReference type="PROSITE" id="PS50983"/>
    </source>
</evidence>
<keyword evidence="8" id="KW-1185">Reference proteome</keyword>
<protein>
    <submittedName>
        <fullName evidence="7">ABC-type Fe3+-hydroxamate transport system, periplasmic component</fullName>
    </submittedName>
</protein>
<sequence length="339" mass="36052">MVPHSSPRNLRRVVVGLTAALLLVSACGTADESAELPDTGFEGDSGAGAAFPVTIEHQYGETEITEPPQRIVTLGINDHDPLLALGVTPMAVHPWVGLDSVGPWAADALGDAEPAVLPGNSDPTPEEVLALAPDLILAVTYSMDEATYDALSELVPTVVRSADHADYAIPWQDHTEVIGDAVGKPDEAAALIEETETLLADTATEHPELAGRTGAALLPNPDGGYWPFTDLDARGQFMTAMGLRLPDELAELDDGAFYIDLSAERMDLLESDVLVILDQGGSEEAAQDDAVFQALDVVERDDVIWLDTEYLGLAMAHNTVLSIPYTIDELLPLIVEKVG</sequence>
<evidence type="ECO:0000256" key="5">
    <source>
        <dbReference type="SAM" id="SignalP"/>
    </source>
</evidence>
<dbReference type="InterPro" id="IPR051313">
    <property type="entry name" value="Bact_iron-sidero_bind"/>
</dbReference>
<dbReference type="Proteomes" id="UP000185511">
    <property type="component" value="Chromosome"/>
</dbReference>
<accession>A0AAC9LDI9</accession>